<evidence type="ECO:0000313" key="2">
    <source>
        <dbReference type="Proteomes" id="UP000248090"/>
    </source>
</evidence>
<protein>
    <recommendedName>
        <fullName evidence="3">Lipoprotein</fullName>
    </recommendedName>
</protein>
<reference evidence="1 2" key="1">
    <citation type="submission" date="2015-03" db="EMBL/GenBank/DDBJ databases">
        <authorList>
            <person name="Krishnan R."/>
            <person name="Midha S."/>
            <person name="Patil P.B."/>
            <person name="Rameshkumar N."/>
        </authorList>
    </citation>
    <scope>NUCLEOTIDE SEQUENCE [LARGE SCALE GENOMIC DNA]</scope>
    <source>
        <strain evidence="1 2">L1E11</strain>
    </source>
</reference>
<dbReference type="Proteomes" id="UP000248090">
    <property type="component" value="Unassembled WGS sequence"/>
</dbReference>
<evidence type="ECO:0008006" key="3">
    <source>
        <dbReference type="Google" id="ProtNLM"/>
    </source>
</evidence>
<keyword evidence="2" id="KW-1185">Reference proteome</keyword>
<gene>
    <name evidence="1" type="ORF">WH50_11970</name>
</gene>
<dbReference type="PROSITE" id="PS51257">
    <property type="entry name" value="PROKAR_LIPOPROTEIN"/>
    <property type="match status" value="1"/>
</dbReference>
<dbReference type="EMBL" id="LAPT01000054">
    <property type="protein sequence ID" value="PXF31057.1"/>
    <property type="molecule type" value="Genomic_DNA"/>
</dbReference>
<comment type="caution">
    <text evidence="1">The sequence shown here is derived from an EMBL/GenBank/DDBJ whole genome shotgun (WGS) entry which is preliminary data.</text>
</comment>
<accession>A0ABX5LWM1</accession>
<evidence type="ECO:0000313" key="1">
    <source>
        <dbReference type="EMBL" id="PXF31057.1"/>
    </source>
</evidence>
<sequence length="143" mass="15797">MRKSSVLLLSVLLAGCNLFGTKEKKEEPVAVVKPAEPVPADEVRLVLAGDYKTVYRKVLPFMRGCDTGKISHLDALLVKDANGFGEIKMNDSLGPVVTARFEQYSPSETQLKVKFASLSWEPVAKTVLKWADGTQRICPKNFK</sequence>
<name>A0ABX5LWM1_9GAMM</name>
<organism evidence="1 2">
    <name type="scientific">Pokkaliibacter plantistimulans</name>
    <dbReference type="NCBI Taxonomy" id="1635171"/>
    <lineage>
        <taxon>Bacteria</taxon>
        <taxon>Pseudomonadati</taxon>
        <taxon>Pseudomonadota</taxon>
        <taxon>Gammaproteobacteria</taxon>
        <taxon>Oceanospirillales</taxon>
        <taxon>Balneatrichaceae</taxon>
        <taxon>Pokkaliibacter</taxon>
    </lineage>
</organism>
<dbReference type="RefSeq" id="WP_110187526.1">
    <property type="nucleotide sequence ID" value="NZ_CP177354.1"/>
</dbReference>
<proteinExistence type="predicted"/>